<keyword evidence="2" id="KW-1003">Cell membrane</keyword>
<protein>
    <submittedName>
        <fullName evidence="7">LysE family translocator</fullName>
    </submittedName>
</protein>
<keyword evidence="5 6" id="KW-0472">Membrane</keyword>
<evidence type="ECO:0000256" key="1">
    <source>
        <dbReference type="ARBA" id="ARBA00004651"/>
    </source>
</evidence>
<evidence type="ECO:0000256" key="6">
    <source>
        <dbReference type="SAM" id="Phobius"/>
    </source>
</evidence>
<reference evidence="7" key="1">
    <citation type="submission" date="2024-05" db="EMBL/GenBank/DDBJ databases">
        <title>Metabacillus sp. nov., isolated from the rhizosphere soil of tomato plants.</title>
        <authorList>
            <person name="Ma R."/>
        </authorList>
    </citation>
    <scope>NUCLEOTIDE SEQUENCE</scope>
    <source>
        <strain evidence="7">DBTR6</strain>
    </source>
</reference>
<accession>A0ABS7UYU7</accession>
<feature type="transmembrane region" description="Helical" evidence="6">
    <location>
        <begin position="108"/>
        <end position="127"/>
    </location>
</feature>
<organism evidence="7 8">
    <name type="scientific">Metabacillus rhizolycopersici</name>
    <dbReference type="NCBI Taxonomy" id="2875709"/>
    <lineage>
        <taxon>Bacteria</taxon>
        <taxon>Bacillati</taxon>
        <taxon>Bacillota</taxon>
        <taxon>Bacilli</taxon>
        <taxon>Bacillales</taxon>
        <taxon>Bacillaceae</taxon>
        <taxon>Metabacillus</taxon>
    </lineage>
</organism>
<dbReference type="PANTHER" id="PTHR30086">
    <property type="entry name" value="ARGININE EXPORTER PROTEIN ARGO"/>
    <property type="match status" value="1"/>
</dbReference>
<feature type="transmembrane region" description="Helical" evidence="6">
    <location>
        <begin position="179"/>
        <end position="200"/>
    </location>
</feature>
<dbReference type="InterPro" id="IPR001123">
    <property type="entry name" value="LeuE-type"/>
</dbReference>
<keyword evidence="8" id="KW-1185">Reference proteome</keyword>
<dbReference type="EMBL" id="JAIQUM010000100">
    <property type="protein sequence ID" value="MBZ5753311.1"/>
    <property type="molecule type" value="Genomic_DNA"/>
</dbReference>
<feature type="transmembrane region" description="Helical" evidence="6">
    <location>
        <begin position="71"/>
        <end position="96"/>
    </location>
</feature>
<gene>
    <name evidence="7" type="ORF">K9V48_24570</name>
</gene>
<feature type="transmembrane region" description="Helical" evidence="6">
    <location>
        <begin position="35"/>
        <end position="59"/>
    </location>
</feature>
<evidence type="ECO:0000313" key="7">
    <source>
        <dbReference type="EMBL" id="MBZ5753311.1"/>
    </source>
</evidence>
<evidence type="ECO:0000256" key="5">
    <source>
        <dbReference type="ARBA" id="ARBA00023136"/>
    </source>
</evidence>
<evidence type="ECO:0000313" key="8">
    <source>
        <dbReference type="Proteomes" id="UP001165287"/>
    </source>
</evidence>
<evidence type="ECO:0000256" key="4">
    <source>
        <dbReference type="ARBA" id="ARBA00022989"/>
    </source>
</evidence>
<comment type="subcellular location">
    <subcellularLocation>
        <location evidence="1">Cell membrane</location>
        <topology evidence="1">Multi-pass membrane protein</topology>
    </subcellularLocation>
</comment>
<keyword evidence="3 6" id="KW-0812">Transmembrane</keyword>
<keyword evidence="4 6" id="KW-1133">Transmembrane helix</keyword>
<evidence type="ECO:0000256" key="3">
    <source>
        <dbReference type="ARBA" id="ARBA00022692"/>
    </source>
</evidence>
<comment type="caution">
    <text evidence="7">The sequence shown here is derived from an EMBL/GenBank/DDBJ whole genome shotgun (WGS) entry which is preliminary data.</text>
</comment>
<feature type="transmembrane region" description="Helical" evidence="6">
    <location>
        <begin position="147"/>
        <end position="167"/>
    </location>
</feature>
<evidence type="ECO:0000256" key="2">
    <source>
        <dbReference type="ARBA" id="ARBA00022475"/>
    </source>
</evidence>
<dbReference type="PANTHER" id="PTHR30086:SF6">
    <property type="entry name" value="AMINO ACID EFFLUX PROTEIN YCGF-RELATED"/>
    <property type="match status" value="1"/>
</dbReference>
<feature type="transmembrane region" description="Helical" evidence="6">
    <location>
        <begin position="6"/>
        <end position="23"/>
    </location>
</feature>
<name>A0ABS7UYU7_9BACI</name>
<dbReference type="Pfam" id="PF01810">
    <property type="entry name" value="LysE"/>
    <property type="match status" value="1"/>
</dbReference>
<dbReference type="RefSeq" id="WP_224141739.1">
    <property type="nucleotide sequence ID" value="NZ_JAIQUM010000100.1"/>
</dbReference>
<dbReference type="Proteomes" id="UP001165287">
    <property type="component" value="Unassembled WGS sequence"/>
</dbReference>
<proteinExistence type="predicted"/>
<sequence length="208" mass="22693">MSIFISYLFLGISLAAPIGPINTAQIDKGIKGGFFHAWLVGLGAMVADAVYMILVYLGVVHFLETPFMKTFLYFFGFFVLVYTGIESIIGAGKIAASQRQRNESLLKSFLSGFFMSLSSPLTILFWIGIYGSVLVNTVASSGMNQLVLYSGTILLGVLLWDVTMACVASGFRKYLTEKILVWISIFSGLSLIGFGIYFGINAIQILLS</sequence>